<gene>
    <name evidence="1" type="ORF">Q3V53_18675</name>
</gene>
<evidence type="ECO:0000313" key="1">
    <source>
        <dbReference type="EMBL" id="MDO3659160.1"/>
    </source>
</evidence>
<dbReference type="EMBL" id="JAUMJH010000085">
    <property type="protein sequence ID" value="MDO3659160.1"/>
    <property type="molecule type" value="Genomic_DNA"/>
</dbReference>
<reference evidence="1 2" key="1">
    <citation type="submission" date="2023-07" db="EMBL/GenBank/DDBJ databases">
        <title>A novel proteolytic Acinetobacter species.</title>
        <authorList>
            <person name="Nemec A."/>
            <person name="Radolfova-Krizova L."/>
        </authorList>
    </citation>
    <scope>NUCLEOTIDE SEQUENCE [LARGE SCALE GENOMIC DNA]</scope>
    <source>
        <strain evidence="1 2">NIPH 1865</strain>
    </source>
</reference>
<accession>A0ABT8V1H2</accession>
<proteinExistence type="predicted"/>
<protein>
    <recommendedName>
        <fullName evidence="3">Integrase</fullName>
    </recommendedName>
</protein>
<organism evidence="1 2">
    <name type="scientific">Acinetobacter genomosp. 15BJ</name>
    <dbReference type="NCBI Taxonomy" id="106651"/>
    <lineage>
        <taxon>Bacteria</taxon>
        <taxon>Pseudomonadati</taxon>
        <taxon>Pseudomonadota</taxon>
        <taxon>Gammaproteobacteria</taxon>
        <taxon>Moraxellales</taxon>
        <taxon>Moraxellaceae</taxon>
        <taxon>Acinetobacter</taxon>
    </lineage>
</organism>
<dbReference type="RefSeq" id="WP_302897726.1">
    <property type="nucleotide sequence ID" value="NZ_JAUMJH010000085.1"/>
</dbReference>
<dbReference type="Proteomes" id="UP001168902">
    <property type="component" value="Unassembled WGS sequence"/>
</dbReference>
<sequence length="451" mass="51754">MFAPSRGTEILTLPTDCKTFVSQGEQEIMGLKWLPSKGGDPITKFSISPEWDEIASKSIDYLTRLGASARIAAKWYSENPQSLYLPEHLTHLRNHPITLWEVAQILGKENSIQGCHAFRYGFSKNIGRTTDKERMFEQTSPWVNLYSFQELEQFIIFGLPKTFPILNGATQQYWHESLFVLPKNILRPNADSLLNVPIVIDINQINKQLGANPDENTIFKRNQRFLFLPDGKQNMYITSHQFRHLLNTLAQLKALPQELIAFWSGRKSMKQNDVYNHLSQEAYIEALTNLEDKGKKIKQIGYLEEKVKKIIQLNPVSYKEALNIELGSIHVTQYGICRHDYSLTPCPKDKDCGNCSEFSVMKGNEKHKKEAHHQVQILEKALLEAKQAEKDGHTGARKWIELNEPKLERWQKIKDFLADESIPTNTMLTLADPPDKHQTKIGLAFEVRALN</sequence>
<name>A0ABT8V1H2_9GAMM</name>
<keyword evidence="2" id="KW-1185">Reference proteome</keyword>
<evidence type="ECO:0000313" key="2">
    <source>
        <dbReference type="Proteomes" id="UP001168902"/>
    </source>
</evidence>
<evidence type="ECO:0008006" key="3">
    <source>
        <dbReference type="Google" id="ProtNLM"/>
    </source>
</evidence>
<comment type="caution">
    <text evidence="1">The sequence shown here is derived from an EMBL/GenBank/DDBJ whole genome shotgun (WGS) entry which is preliminary data.</text>
</comment>